<dbReference type="EMBL" id="UHJG01000001">
    <property type="protein sequence ID" value="SUQ00563.1"/>
    <property type="molecule type" value="Genomic_DNA"/>
</dbReference>
<dbReference type="GO" id="GO:0016874">
    <property type="term" value="F:ligase activity"/>
    <property type="evidence" value="ECO:0007669"/>
    <property type="project" value="UniProtKB-KW"/>
</dbReference>
<proteinExistence type="predicted"/>
<dbReference type="GO" id="GO:0005524">
    <property type="term" value="F:ATP binding"/>
    <property type="evidence" value="ECO:0007669"/>
    <property type="project" value="UniProtKB-UniRule"/>
</dbReference>
<evidence type="ECO:0000256" key="1">
    <source>
        <dbReference type="ARBA" id="ARBA00022598"/>
    </source>
</evidence>
<dbReference type="Gene3D" id="3.30.470.20">
    <property type="entry name" value="ATP-grasp fold, B domain"/>
    <property type="match status" value="1"/>
</dbReference>
<reference evidence="7 8" key="2">
    <citation type="submission" date="2018-06" db="EMBL/GenBank/DDBJ databases">
        <authorList>
            <consortium name="Pathogen Informatics"/>
            <person name="Doyle S."/>
        </authorList>
    </citation>
    <scope>NUCLEOTIDE SEQUENCE [LARGE SCALE GENOMIC DNA]</scope>
    <source>
        <strain evidence="7 8">NCTC10476</strain>
    </source>
</reference>
<dbReference type="GO" id="GO:0046872">
    <property type="term" value="F:metal ion binding"/>
    <property type="evidence" value="ECO:0007669"/>
    <property type="project" value="InterPro"/>
</dbReference>
<dbReference type="eggNOG" id="COG0151">
    <property type="taxonomic scope" value="Bacteria"/>
</dbReference>
<sequence>MIRVVIVDGFSSGKFLARELYDYGCVLLHVSSDPDIHEYYYKNFDYTIYSAFLTCQDYAETCQKISMFSPHYIIAGAESGVLLSDELNRHFALGFSNDYNHSHARRNKYDMIQAISSAGLAAAKQLKTQEWMAAEWWIKHHNLFPVVLKPLASAGSDGVFICHNLTEAKAAFAQILGSHSKLNIVNKQVLIQEYLDGVEYVVNMVSLQGKTRVTEVVRYTKVRLESGRILYDIDDILDESFTHYWTLVDYTRQAIAALGIHNGPSHAEVMLTAQGPKLVEVAARTDGILRPEISARTTQLGQISATVMAITEPERFLALTESPAPYQLLNHSYNVCLINTHEGIFHQQDFVTELQKLASFSQAVFYIDDGQSIGVTQDVFSQPGTIYLVHSSKDVLRRDYRTIRQLEKQGIYLKNSG</sequence>
<keyword evidence="8" id="KW-1185">Reference proteome</keyword>
<evidence type="ECO:0000256" key="3">
    <source>
        <dbReference type="ARBA" id="ARBA00022840"/>
    </source>
</evidence>
<feature type="domain" description="ATP-grasp" evidence="5">
    <location>
        <begin position="112"/>
        <end position="311"/>
    </location>
</feature>
<dbReference type="Proteomes" id="UP000255169">
    <property type="component" value="Unassembled WGS sequence"/>
</dbReference>
<dbReference type="NCBIfam" id="NF005543">
    <property type="entry name" value="PRK07206.1"/>
    <property type="match status" value="1"/>
</dbReference>
<evidence type="ECO:0000256" key="4">
    <source>
        <dbReference type="PROSITE-ProRule" id="PRU00409"/>
    </source>
</evidence>
<evidence type="ECO:0000313" key="8">
    <source>
        <dbReference type="Proteomes" id="UP000255169"/>
    </source>
</evidence>
<dbReference type="EMBL" id="LN681231">
    <property type="protein sequence ID" value="CEK26039.1"/>
    <property type="molecule type" value="Genomic_DNA"/>
</dbReference>
<dbReference type="OrthoDB" id="24041at2"/>
<dbReference type="GeneID" id="66878021"/>
<dbReference type="PROSITE" id="PS50975">
    <property type="entry name" value="ATP_GRASP"/>
    <property type="match status" value="1"/>
</dbReference>
<evidence type="ECO:0000313" key="6">
    <source>
        <dbReference type="EMBL" id="CEK26039.1"/>
    </source>
</evidence>
<dbReference type="Pfam" id="PF13535">
    <property type="entry name" value="ATP-grasp_4"/>
    <property type="match status" value="1"/>
</dbReference>
<evidence type="ECO:0000256" key="2">
    <source>
        <dbReference type="ARBA" id="ARBA00022741"/>
    </source>
</evidence>
<name>A0A085U6Y3_YERRU</name>
<keyword evidence="2 4" id="KW-0547">Nucleotide-binding</keyword>
<keyword evidence="3 4" id="KW-0067">ATP-binding</keyword>
<protein>
    <submittedName>
        <fullName evidence="7">Acetyl-CoA carboxylase</fullName>
    </submittedName>
</protein>
<organism evidence="6">
    <name type="scientific">Yersinia ruckeri</name>
    <dbReference type="NCBI Taxonomy" id="29486"/>
    <lineage>
        <taxon>Bacteria</taxon>
        <taxon>Pseudomonadati</taxon>
        <taxon>Pseudomonadota</taxon>
        <taxon>Gammaproteobacteria</taxon>
        <taxon>Enterobacterales</taxon>
        <taxon>Yersiniaceae</taxon>
        <taxon>Yersinia</taxon>
    </lineage>
</organism>
<dbReference type="STRING" id="29486.UGYR_11190"/>
<evidence type="ECO:0000259" key="5">
    <source>
        <dbReference type="PROSITE" id="PS50975"/>
    </source>
</evidence>
<accession>A0A085U6Y3</accession>
<gene>
    <name evidence="6" type="ORF">CSF007_1225</name>
    <name evidence="7" type="ORF">NCTC10476_01864</name>
</gene>
<dbReference type="PATRIC" id="fig|29486.44.peg.1740"/>
<keyword evidence="1" id="KW-0436">Ligase</keyword>
<dbReference type="AlphaFoldDB" id="A0A085U6Y3"/>
<evidence type="ECO:0000313" key="7">
    <source>
        <dbReference type="EMBL" id="SUQ00563.1"/>
    </source>
</evidence>
<dbReference type="InterPro" id="IPR011761">
    <property type="entry name" value="ATP-grasp"/>
</dbReference>
<dbReference type="InterPro" id="IPR052032">
    <property type="entry name" value="ATP-dep_AA_Ligase"/>
</dbReference>
<dbReference type="PANTHER" id="PTHR43585:SF2">
    <property type="entry name" value="ATP-GRASP ENZYME FSQD"/>
    <property type="match status" value="1"/>
</dbReference>
<dbReference type="RefSeq" id="WP_038242826.1">
    <property type="nucleotide sequence ID" value="NZ_CCYO01000022.1"/>
</dbReference>
<reference evidence="6" key="1">
    <citation type="journal article" date="2015" name="Genome Announc.">
        <title>Complete Genome Sequence of Yersinia ruckeri Strain CSF007-82, Etiologic Agent of Red Mouth Disease in Salmonid Fish.</title>
        <authorList>
            <person name="Nelson M.C."/>
            <person name="LaPatra S.E."/>
            <person name="Welch T.J."/>
            <person name="Graf J."/>
        </authorList>
    </citation>
    <scope>NUCLEOTIDE SEQUENCE</scope>
    <source>
        <strain evidence="6">CSF007-82</strain>
    </source>
</reference>
<dbReference type="PANTHER" id="PTHR43585">
    <property type="entry name" value="FUMIPYRROLE BIOSYNTHESIS PROTEIN C"/>
    <property type="match status" value="1"/>
</dbReference>
<dbReference type="SUPFAM" id="SSF56059">
    <property type="entry name" value="Glutathione synthetase ATP-binding domain-like"/>
    <property type="match status" value="1"/>
</dbReference>